<proteinExistence type="predicted"/>
<sequence length="141" mass="15682">MSIRIITGDWEAMKERARPIRHDVFVREQQVPVELEWDEMDAPSLHALALDAEGKAIGTARLLPDGHIGRMAVLKEARGRGVGSALLAALMQAARQQGVNEVVLSAQRHAESFYRRHGFEPYGAEYAEAGIPHIEMRCRLG</sequence>
<feature type="domain" description="N-acetyltransferase" evidence="3">
    <location>
        <begin position="1"/>
        <end position="141"/>
    </location>
</feature>
<dbReference type="OrthoDB" id="9796171at2"/>
<dbReference type="RefSeq" id="WP_089399533.1">
    <property type="nucleotide sequence ID" value="NZ_FZOT01000006.1"/>
</dbReference>
<dbReference type="InterPro" id="IPR016181">
    <property type="entry name" value="Acyl_CoA_acyltransferase"/>
</dbReference>
<dbReference type="CDD" id="cd04301">
    <property type="entry name" value="NAT_SF"/>
    <property type="match status" value="1"/>
</dbReference>
<evidence type="ECO:0000256" key="2">
    <source>
        <dbReference type="ARBA" id="ARBA00023315"/>
    </source>
</evidence>
<dbReference type="PROSITE" id="PS51186">
    <property type="entry name" value="GNAT"/>
    <property type="match status" value="1"/>
</dbReference>
<organism evidence="4 5">
    <name type="scientific">Noviherbaspirillum humi</name>
    <dbReference type="NCBI Taxonomy" id="1688639"/>
    <lineage>
        <taxon>Bacteria</taxon>
        <taxon>Pseudomonadati</taxon>
        <taxon>Pseudomonadota</taxon>
        <taxon>Betaproteobacteria</taxon>
        <taxon>Burkholderiales</taxon>
        <taxon>Oxalobacteraceae</taxon>
        <taxon>Noviherbaspirillum</taxon>
    </lineage>
</organism>
<dbReference type="PANTHER" id="PTHR43877">
    <property type="entry name" value="AMINOALKYLPHOSPHONATE N-ACETYLTRANSFERASE-RELATED-RELATED"/>
    <property type="match status" value="1"/>
</dbReference>
<dbReference type="AlphaFoldDB" id="A0A239HAT8"/>
<dbReference type="SUPFAM" id="SSF55729">
    <property type="entry name" value="Acyl-CoA N-acyltransferases (Nat)"/>
    <property type="match status" value="1"/>
</dbReference>
<dbReference type="Proteomes" id="UP000198284">
    <property type="component" value="Unassembled WGS sequence"/>
</dbReference>
<dbReference type="GO" id="GO:0016747">
    <property type="term" value="F:acyltransferase activity, transferring groups other than amino-acyl groups"/>
    <property type="evidence" value="ECO:0007669"/>
    <property type="project" value="InterPro"/>
</dbReference>
<evidence type="ECO:0000313" key="4">
    <source>
        <dbReference type="EMBL" id="SNS78392.1"/>
    </source>
</evidence>
<keyword evidence="1 4" id="KW-0808">Transferase</keyword>
<evidence type="ECO:0000256" key="1">
    <source>
        <dbReference type="ARBA" id="ARBA00022679"/>
    </source>
</evidence>
<dbReference type="Gene3D" id="3.40.630.30">
    <property type="match status" value="1"/>
</dbReference>
<keyword evidence="2 4" id="KW-0012">Acyltransferase</keyword>
<keyword evidence="5" id="KW-1185">Reference proteome</keyword>
<dbReference type="InterPro" id="IPR000182">
    <property type="entry name" value="GNAT_dom"/>
</dbReference>
<protein>
    <submittedName>
        <fullName evidence="4">Predicted N-acyltransferase, GNAT family</fullName>
    </submittedName>
</protein>
<name>A0A239HAT8_9BURK</name>
<evidence type="ECO:0000259" key="3">
    <source>
        <dbReference type="PROSITE" id="PS51186"/>
    </source>
</evidence>
<gene>
    <name evidence="4" type="ORF">SAMN06265795_106165</name>
</gene>
<reference evidence="4 5" key="1">
    <citation type="submission" date="2017-06" db="EMBL/GenBank/DDBJ databases">
        <authorList>
            <person name="Kim H.J."/>
            <person name="Triplett B.A."/>
        </authorList>
    </citation>
    <scope>NUCLEOTIDE SEQUENCE [LARGE SCALE GENOMIC DNA]</scope>
    <source>
        <strain evidence="4 5">U15</strain>
    </source>
</reference>
<accession>A0A239HAT8</accession>
<dbReference type="InterPro" id="IPR050832">
    <property type="entry name" value="Bact_Acetyltransf"/>
</dbReference>
<dbReference type="EMBL" id="FZOT01000006">
    <property type="protein sequence ID" value="SNS78392.1"/>
    <property type="molecule type" value="Genomic_DNA"/>
</dbReference>
<dbReference type="Pfam" id="PF13673">
    <property type="entry name" value="Acetyltransf_10"/>
    <property type="match status" value="1"/>
</dbReference>
<evidence type="ECO:0000313" key="5">
    <source>
        <dbReference type="Proteomes" id="UP000198284"/>
    </source>
</evidence>